<keyword evidence="2" id="KW-1185">Reference proteome</keyword>
<feature type="non-terminal residue" evidence="1">
    <location>
        <position position="1"/>
    </location>
</feature>
<organism evidence="1 2">
    <name type="scientific">Puccinia striiformis f. sp. tritici</name>
    <dbReference type="NCBI Taxonomy" id="168172"/>
    <lineage>
        <taxon>Eukaryota</taxon>
        <taxon>Fungi</taxon>
        <taxon>Dikarya</taxon>
        <taxon>Basidiomycota</taxon>
        <taxon>Pucciniomycotina</taxon>
        <taxon>Pucciniomycetes</taxon>
        <taxon>Pucciniales</taxon>
        <taxon>Pucciniaceae</taxon>
        <taxon>Puccinia</taxon>
    </lineage>
</organism>
<protein>
    <submittedName>
        <fullName evidence="1">Uncharacterized protein</fullName>
    </submittedName>
</protein>
<reference evidence="1 2" key="3">
    <citation type="journal article" date="2022" name="Microbiol. Spectr.">
        <title>Folding features and dynamics of 3D genome architecture in plant fungal pathogens.</title>
        <authorList>
            <person name="Xia C."/>
        </authorList>
    </citation>
    <scope>NUCLEOTIDE SEQUENCE [LARGE SCALE GENOMIC DNA]</scope>
    <source>
        <strain evidence="1 2">93-210</strain>
    </source>
</reference>
<sequence>CSQAIGKLGNQRKNQKERKASVPTSSSPEISRIEKLTENTINMADDYAAAIDKLIIQSDLPTKPRSTRTSSLSIPCVTLRNRSLTIKPPKTTHNKHQSIASAPAHRQKHATSHFTRSIVSSSTKPLPRASKFSLATVNTNGLILVPSNGQPVTVKPITNVSTMPLYLLQPFLSPVSTRSIPNTPIHNIPSISSFPFSPHQHSPASSTHHTNISKPYPLHQFLINHSKSLLKNYHTRTDHSRKRLGQLKIQLMSQLRPPPTSRHEEPKLLTQAEKTLMFKDHYCCFAIPLYNTGIYSILAQFTIFGFVFGILSFSAPSILAIVLDYSVTAFFGSLCLGLASIQAIGFYGVYKENSTIFKRYMYINLLFQTVTFGYSLILLIISATKHQISIDQCLLQFLSNEELQSDNGPSQSSRNLCNLWTWVQLGVCFLVWILLFLSELYFTYLVRVWGKDQQLDHIRYQSIISAVRQSTIASQHTEYTRAGEEWETGSMDLRPGAIGPNGQRSTVVAGGGSRLKNEIEWKEIEDDHRPIGDHIDHPLGEDQRHALGELSIDALPHPHPGNPSSNPHSHSHDPHLIDHEFYKTS</sequence>
<reference evidence="2" key="1">
    <citation type="journal article" date="2018" name="BMC Genomics">
        <title>Genomic insights into host adaptation between the wheat stripe rust pathogen (Puccinia striiformis f. sp. tritici) and the barley stripe rust pathogen (Puccinia striiformis f. sp. hordei).</title>
        <authorList>
            <person name="Xia C."/>
            <person name="Wang M."/>
            <person name="Yin C."/>
            <person name="Cornejo O.E."/>
            <person name="Hulbert S.H."/>
            <person name="Chen X."/>
        </authorList>
    </citation>
    <scope>NUCLEOTIDE SEQUENCE [LARGE SCALE GENOMIC DNA]</scope>
    <source>
        <strain evidence="2">93-210</strain>
    </source>
</reference>
<comment type="caution">
    <text evidence="1">The sequence shown here is derived from an EMBL/GenBank/DDBJ whole genome shotgun (WGS) entry which is preliminary data.</text>
</comment>
<evidence type="ECO:0000313" key="1">
    <source>
        <dbReference type="EMBL" id="KAI7956596.1"/>
    </source>
</evidence>
<reference evidence="2" key="2">
    <citation type="journal article" date="2018" name="Mol. Plant Microbe Interact.">
        <title>Genome sequence resources for the wheat stripe rust pathogen (Puccinia striiformis f. sp. tritici) and the barley stripe rust pathogen (Puccinia striiformis f. sp. hordei).</title>
        <authorList>
            <person name="Xia C."/>
            <person name="Wang M."/>
            <person name="Yin C."/>
            <person name="Cornejo O.E."/>
            <person name="Hulbert S.H."/>
            <person name="Chen X."/>
        </authorList>
    </citation>
    <scope>NUCLEOTIDE SEQUENCE [LARGE SCALE GENOMIC DNA]</scope>
    <source>
        <strain evidence="2">93-210</strain>
    </source>
</reference>
<accession>A0ACC0EMQ9</accession>
<evidence type="ECO:0000313" key="2">
    <source>
        <dbReference type="Proteomes" id="UP001060170"/>
    </source>
</evidence>
<dbReference type="EMBL" id="CM045868">
    <property type="protein sequence ID" value="KAI7956596.1"/>
    <property type="molecule type" value="Genomic_DNA"/>
</dbReference>
<proteinExistence type="predicted"/>
<dbReference type="Proteomes" id="UP001060170">
    <property type="component" value="Chromosome 4"/>
</dbReference>
<gene>
    <name evidence="1" type="ORF">MJO28_003691</name>
</gene>
<name>A0ACC0EMQ9_9BASI</name>